<name>A0A7X4GMF8_9SPHN</name>
<gene>
    <name evidence="2" type="ORF">GR702_21755</name>
</gene>
<comment type="caution">
    <text evidence="2">The sequence shown here is derived from an EMBL/GenBank/DDBJ whole genome shotgun (WGS) entry which is preliminary data.</text>
</comment>
<keyword evidence="1" id="KW-0233">DNA recombination</keyword>
<evidence type="ECO:0008006" key="4">
    <source>
        <dbReference type="Google" id="ProtNLM"/>
    </source>
</evidence>
<dbReference type="Gene3D" id="1.10.443.10">
    <property type="entry name" value="Intergrase catalytic core"/>
    <property type="match status" value="1"/>
</dbReference>
<dbReference type="AlphaFoldDB" id="A0A7X4GMF8"/>
<dbReference type="InterPro" id="IPR013762">
    <property type="entry name" value="Integrase-like_cat_sf"/>
</dbReference>
<evidence type="ECO:0000313" key="2">
    <source>
        <dbReference type="EMBL" id="MYM00365.1"/>
    </source>
</evidence>
<evidence type="ECO:0000313" key="3">
    <source>
        <dbReference type="Proteomes" id="UP000465810"/>
    </source>
</evidence>
<dbReference type="GO" id="GO:0003677">
    <property type="term" value="F:DNA binding"/>
    <property type="evidence" value="ECO:0007669"/>
    <property type="project" value="InterPro"/>
</dbReference>
<dbReference type="InterPro" id="IPR011010">
    <property type="entry name" value="DNA_brk_join_enz"/>
</dbReference>
<dbReference type="EMBL" id="WVTD01000047">
    <property type="protein sequence ID" value="MYM00365.1"/>
    <property type="molecule type" value="Genomic_DNA"/>
</dbReference>
<reference evidence="2 3" key="1">
    <citation type="submission" date="2019-12" db="EMBL/GenBank/DDBJ databases">
        <authorList>
            <person name="Feng G."/>
            <person name="Zhu H."/>
        </authorList>
    </citation>
    <scope>NUCLEOTIDE SEQUENCE [LARGE SCALE GENOMIC DNA]</scope>
    <source>
        <strain evidence="2 3">FGD1</strain>
    </source>
</reference>
<dbReference type="SUPFAM" id="SSF56349">
    <property type="entry name" value="DNA breaking-rejoining enzymes"/>
    <property type="match status" value="1"/>
</dbReference>
<proteinExistence type="predicted"/>
<accession>A0A7X4GMF8</accession>
<dbReference type="GO" id="GO:0015074">
    <property type="term" value="P:DNA integration"/>
    <property type="evidence" value="ECO:0007669"/>
    <property type="project" value="InterPro"/>
</dbReference>
<keyword evidence="3" id="KW-1185">Reference proteome</keyword>
<evidence type="ECO:0000256" key="1">
    <source>
        <dbReference type="ARBA" id="ARBA00023172"/>
    </source>
</evidence>
<dbReference type="Proteomes" id="UP000465810">
    <property type="component" value="Unassembled WGS sequence"/>
</dbReference>
<dbReference type="RefSeq" id="WP_125999104.1">
    <property type="nucleotide sequence ID" value="NZ_WVTD01000047.1"/>
</dbReference>
<protein>
    <recommendedName>
        <fullName evidence="4">Tyr recombinase domain-containing protein</fullName>
    </recommendedName>
</protein>
<sequence length="715" mass="79536">MTAFATLSSNSRLHLRHDADLRDAPVSPSSKWGDARWFFDNPVPGAPSSASMLSWDLILPDGRNLLDEHHNNLLDWLRRLAWSLFASPGNNAQPLSPGSASTTSTGLRYLASWLVQNSYDKPDQLDPAALASYRDDLAYSLAEDSDGDDLSQAQANLRLRPIIALWQQRGELSAAGIAPMPQIPWGGRGAIEMAREVTARADGYTMPLPDEIAIPVLNRAADFLGQPTDDVLRLQAQCDAINDREPTDHHTGPGTSEVYKKELRGEALKAFIFSRNPQTGEPWHDRLEIITNERGELIYPAQRFRQLLLAVRNAAAITIQAGTGMRISEICGLPAGMDDQSGLPRCVRVVPSFTGLNEIFLIRTVISKMEDTPREVDWLAGMRPKGASDLPLPVRAIIILDQLLARYRQMLRSDRLLVQFTNLRGLPVRSASVAQIRSMSLLKGMRDFVEEWVDFTSLPNQSEHPAEDNDLVPYKNTNGRCIRSHQFRKFYANFALSVDPRLLPAVQMHFHHISQAMTEGHYWGTNLLQIEPLSTTQRQHTALLLYELATGKTLVSGRMGDQLQASIEELRTKIGVRGGGEGWRNAISLVFEYDIRLWFAPHGKCLPLVPQAMRCHQLAGTSSWLNKEPNYETREPGVCAGCPSFVIDSKHRTFWEDRFLANMTAFRAAVRAGNGDTFRVIGDRAAQARALLVAIGADIGALEARVDMEAVDGRE</sequence>
<dbReference type="GO" id="GO:0006310">
    <property type="term" value="P:DNA recombination"/>
    <property type="evidence" value="ECO:0007669"/>
    <property type="project" value="UniProtKB-KW"/>
</dbReference>
<organism evidence="2 3">
    <name type="scientific">Novosphingobium silvae</name>
    <dbReference type="NCBI Taxonomy" id="2692619"/>
    <lineage>
        <taxon>Bacteria</taxon>
        <taxon>Pseudomonadati</taxon>
        <taxon>Pseudomonadota</taxon>
        <taxon>Alphaproteobacteria</taxon>
        <taxon>Sphingomonadales</taxon>
        <taxon>Sphingomonadaceae</taxon>
        <taxon>Novosphingobium</taxon>
    </lineage>
</organism>